<evidence type="ECO:0000259" key="3">
    <source>
        <dbReference type="Pfam" id="PF00561"/>
    </source>
</evidence>
<feature type="compositionally biased region" description="Basic and acidic residues" evidence="1">
    <location>
        <begin position="285"/>
        <end position="308"/>
    </location>
</feature>
<dbReference type="Proteomes" id="UP001054902">
    <property type="component" value="Unassembled WGS sequence"/>
</dbReference>
<evidence type="ECO:0000256" key="1">
    <source>
        <dbReference type="SAM" id="MobiDB-lite"/>
    </source>
</evidence>
<accession>A0AAD3H653</accession>
<evidence type="ECO:0000313" key="5">
    <source>
        <dbReference type="Proteomes" id="UP001054902"/>
    </source>
</evidence>
<reference evidence="4 5" key="1">
    <citation type="journal article" date="2021" name="Sci. Rep.">
        <title>The genome of the diatom Chaetoceros tenuissimus carries an ancient integrated fragment of an extant virus.</title>
        <authorList>
            <person name="Hongo Y."/>
            <person name="Kimura K."/>
            <person name="Takaki Y."/>
            <person name="Yoshida Y."/>
            <person name="Baba S."/>
            <person name="Kobayashi G."/>
            <person name="Nagasaki K."/>
            <person name="Hano T."/>
            <person name="Tomaru Y."/>
        </authorList>
    </citation>
    <scope>NUCLEOTIDE SEQUENCE [LARGE SCALE GENOMIC DNA]</scope>
    <source>
        <strain evidence="4 5">NIES-3715</strain>
    </source>
</reference>
<proteinExistence type="predicted"/>
<keyword evidence="2" id="KW-1133">Transmembrane helix</keyword>
<gene>
    <name evidence="4" type="ORF">CTEN210_07840</name>
</gene>
<dbReference type="Gene3D" id="3.40.50.1820">
    <property type="entry name" value="alpha/beta hydrolase"/>
    <property type="match status" value="1"/>
</dbReference>
<keyword evidence="2" id="KW-0472">Membrane</keyword>
<evidence type="ECO:0000313" key="4">
    <source>
        <dbReference type="EMBL" id="GFH51364.1"/>
    </source>
</evidence>
<dbReference type="InterPro" id="IPR029058">
    <property type="entry name" value="AB_hydrolase_fold"/>
</dbReference>
<dbReference type="AlphaFoldDB" id="A0AAD3H653"/>
<feature type="domain" description="AB hydrolase-1" evidence="3">
    <location>
        <begin position="585"/>
        <end position="686"/>
    </location>
</feature>
<protein>
    <recommendedName>
        <fullName evidence="3">AB hydrolase-1 domain-containing protein</fullName>
    </recommendedName>
</protein>
<dbReference type="PANTHER" id="PTHR37471">
    <property type="entry name" value="UNNAMED PRODUCT"/>
    <property type="match status" value="1"/>
</dbReference>
<evidence type="ECO:0000256" key="2">
    <source>
        <dbReference type="SAM" id="Phobius"/>
    </source>
</evidence>
<comment type="caution">
    <text evidence="4">The sequence shown here is derived from an EMBL/GenBank/DDBJ whole genome shotgun (WGS) entry which is preliminary data.</text>
</comment>
<feature type="region of interest" description="Disordered" evidence="1">
    <location>
        <begin position="272"/>
        <end position="308"/>
    </location>
</feature>
<organism evidence="4 5">
    <name type="scientific">Chaetoceros tenuissimus</name>
    <dbReference type="NCBI Taxonomy" id="426638"/>
    <lineage>
        <taxon>Eukaryota</taxon>
        <taxon>Sar</taxon>
        <taxon>Stramenopiles</taxon>
        <taxon>Ochrophyta</taxon>
        <taxon>Bacillariophyta</taxon>
        <taxon>Coscinodiscophyceae</taxon>
        <taxon>Chaetocerotophycidae</taxon>
        <taxon>Chaetocerotales</taxon>
        <taxon>Chaetocerotaceae</taxon>
        <taxon>Chaetoceros</taxon>
    </lineage>
</organism>
<keyword evidence="5" id="KW-1185">Reference proteome</keyword>
<dbReference type="EMBL" id="BLLK01000045">
    <property type="protein sequence ID" value="GFH51364.1"/>
    <property type="molecule type" value="Genomic_DNA"/>
</dbReference>
<dbReference type="InterPro" id="IPR000073">
    <property type="entry name" value="AB_hydrolase_1"/>
</dbReference>
<feature type="transmembrane region" description="Helical" evidence="2">
    <location>
        <begin position="43"/>
        <end position="65"/>
    </location>
</feature>
<sequence>MSSQQNKSHNAYRSNAPRHYFTRKFSTKIYSGDLPLEKNASGLYTPAGIFFLSMRLLVPMAYLYIALMVARDISRAWPAFHDFIQTYLPRLNNVIERVQRSSKFVEVWVVIEALFYILQHWHIQYLQYKDPLEASLTAAPILTLEKRRELFNRVIEHVYSHDPVDFLRGWFFDEPLENITRYDVYDYLTWSMFEGRNQEHLTRDEIDQLHWMVRELEYCFSIHLYGVDENAMENIEKERYFVRYKRVQKHEGRTGTRMRRVDSVNFKMLDLFENPSTGNNSGHSTDSEHSDSNSDGKTSDDESRDVGVELKWEIDPSKRLKPSRKYKFLDTMHDESPSFFTNLYENYKKRHSQIQKLENFASRLRKAEENAKGAASSLAENAYSKLVNRGSDFDKRLNAMSDAMQNQLHEAWNSVSKVKERLETAQFITSHKRALHMQLNGYRMLLEKAINSNSVPPKQMVDLMHKITQCNENIDAIENSASTAFLQSMGLDMNQLLQRRDPNRYAKYTGDPLLGLAVYPLMFQLAILGLTDGLLRVLLRSRGFERLHIGSTVYYYHPGFAQEGDEEGVDIADDDGENNSNHIIPIVFCHGIGVGLIYYMSLIDELLKLGHPLFLPEIPYVTGFRPWISRQSILTPHAAVATLTAMLASHGYLKATFIGHSYGTSWLSYMCKYSPDSIAAVQFLDPIVFCLHIPCLTKSFVYSQSDPGSISYFVRTDVIINWTIQRSFPWSRIVLFVEDIPSNIPCSIYISENDILIPVDAVTGYLKSKRANIKNLDDVDAEHFSSGPMNVTIIRGQQHGDFASCPKTCSILAENARVLAEQAMCGKGDL</sequence>
<dbReference type="PANTHER" id="PTHR37471:SF1">
    <property type="entry name" value="AB HYDROLASE-1 DOMAIN-CONTAINING PROTEIN"/>
    <property type="match status" value="1"/>
</dbReference>
<dbReference type="SUPFAM" id="SSF53474">
    <property type="entry name" value="alpha/beta-Hydrolases"/>
    <property type="match status" value="1"/>
</dbReference>
<keyword evidence="2" id="KW-0812">Transmembrane</keyword>
<feature type="compositionally biased region" description="Polar residues" evidence="1">
    <location>
        <begin position="274"/>
        <end position="284"/>
    </location>
</feature>
<name>A0AAD3H653_9STRA</name>
<dbReference type="Pfam" id="PF00561">
    <property type="entry name" value="Abhydrolase_1"/>
    <property type="match status" value="1"/>
</dbReference>